<proteinExistence type="predicted"/>
<dbReference type="PANTHER" id="PTHR32089">
    <property type="entry name" value="METHYL-ACCEPTING CHEMOTAXIS PROTEIN MCPB"/>
    <property type="match status" value="1"/>
</dbReference>
<evidence type="ECO:0000313" key="8">
    <source>
        <dbReference type="Proteomes" id="UP000614469"/>
    </source>
</evidence>
<dbReference type="SUPFAM" id="SSF48452">
    <property type="entry name" value="TPR-like"/>
    <property type="match status" value="1"/>
</dbReference>
<protein>
    <submittedName>
        <fullName evidence="7">Tetratricopeptide repeat protein</fullName>
    </submittedName>
</protein>
<dbReference type="EMBL" id="JACNJN010000116">
    <property type="protein sequence ID" value="MBC8335610.1"/>
    <property type="molecule type" value="Genomic_DNA"/>
</dbReference>
<evidence type="ECO:0000256" key="2">
    <source>
        <dbReference type="PROSITE-ProRule" id="PRU00284"/>
    </source>
</evidence>
<feature type="compositionally biased region" description="Acidic residues" evidence="5">
    <location>
        <begin position="262"/>
        <end position="271"/>
    </location>
</feature>
<feature type="repeat" description="TPR" evidence="3">
    <location>
        <begin position="522"/>
        <end position="555"/>
    </location>
</feature>
<keyword evidence="1 2" id="KW-0807">Transducer</keyword>
<keyword evidence="4" id="KW-0175">Coiled coil</keyword>
<dbReference type="InterPro" id="IPR011990">
    <property type="entry name" value="TPR-like_helical_dom_sf"/>
</dbReference>
<evidence type="ECO:0000256" key="3">
    <source>
        <dbReference type="PROSITE-ProRule" id="PRU00339"/>
    </source>
</evidence>
<dbReference type="GO" id="GO:0016020">
    <property type="term" value="C:membrane"/>
    <property type="evidence" value="ECO:0007669"/>
    <property type="project" value="InterPro"/>
</dbReference>
<dbReference type="Proteomes" id="UP000614469">
    <property type="component" value="Unassembled WGS sequence"/>
</dbReference>
<evidence type="ECO:0000259" key="6">
    <source>
        <dbReference type="PROSITE" id="PS50111"/>
    </source>
</evidence>
<feature type="coiled-coil region" evidence="4">
    <location>
        <begin position="54"/>
        <end position="123"/>
    </location>
</feature>
<feature type="repeat" description="TPR" evidence="3">
    <location>
        <begin position="451"/>
        <end position="484"/>
    </location>
</feature>
<dbReference type="Gene3D" id="1.25.40.10">
    <property type="entry name" value="Tetratricopeptide repeat domain"/>
    <property type="match status" value="1"/>
</dbReference>
<dbReference type="Gene3D" id="1.10.287.950">
    <property type="entry name" value="Methyl-accepting chemotaxis protein"/>
    <property type="match status" value="1"/>
</dbReference>
<feature type="region of interest" description="Disordered" evidence="5">
    <location>
        <begin position="262"/>
        <end position="293"/>
    </location>
</feature>
<organism evidence="7 8">
    <name type="scientific">Candidatus Desulfolinea nitratireducens</name>
    <dbReference type="NCBI Taxonomy" id="2841698"/>
    <lineage>
        <taxon>Bacteria</taxon>
        <taxon>Bacillati</taxon>
        <taxon>Chloroflexota</taxon>
        <taxon>Anaerolineae</taxon>
        <taxon>Anaerolineales</taxon>
        <taxon>Anaerolineales incertae sedis</taxon>
        <taxon>Candidatus Desulfolinea</taxon>
    </lineage>
</organism>
<dbReference type="PANTHER" id="PTHR32089:SF112">
    <property type="entry name" value="LYSOZYME-LIKE PROTEIN-RELATED"/>
    <property type="match status" value="1"/>
</dbReference>
<feature type="coiled-coil region" evidence="4">
    <location>
        <begin position="213"/>
        <end position="261"/>
    </location>
</feature>
<dbReference type="PROSITE" id="PS50111">
    <property type="entry name" value="CHEMOTAXIS_TRANSDUC_2"/>
    <property type="match status" value="1"/>
</dbReference>
<dbReference type="GO" id="GO:0007165">
    <property type="term" value="P:signal transduction"/>
    <property type="evidence" value="ECO:0007669"/>
    <property type="project" value="UniProtKB-KW"/>
</dbReference>
<dbReference type="InterPro" id="IPR004089">
    <property type="entry name" value="MCPsignal_dom"/>
</dbReference>
<evidence type="ECO:0000313" key="7">
    <source>
        <dbReference type="EMBL" id="MBC8335610.1"/>
    </source>
</evidence>
<comment type="caution">
    <text evidence="7">The sequence shown here is derived from an EMBL/GenBank/DDBJ whole genome shotgun (WGS) entry which is preliminary data.</text>
</comment>
<dbReference type="Gene3D" id="1.20.5.300">
    <property type="match status" value="1"/>
</dbReference>
<dbReference type="SUPFAM" id="SSF58104">
    <property type="entry name" value="Methyl-accepting chemotaxis protein (MCP) signaling domain"/>
    <property type="match status" value="1"/>
</dbReference>
<reference evidence="7 8" key="1">
    <citation type="submission" date="2020-08" db="EMBL/GenBank/DDBJ databases">
        <title>Bridging the membrane lipid divide: bacteria of the FCB group superphylum have the potential to synthesize archaeal ether lipids.</title>
        <authorList>
            <person name="Villanueva L."/>
            <person name="Von Meijenfeldt F.A.B."/>
            <person name="Westbye A.B."/>
            <person name="Yadav S."/>
            <person name="Hopmans E.C."/>
            <person name="Dutilh B.E."/>
            <person name="Sinninghe Damste J.S."/>
        </authorList>
    </citation>
    <scope>NUCLEOTIDE SEQUENCE [LARGE SCALE GENOMIC DNA]</scope>
    <source>
        <strain evidence="7">NIOZ-UU36</strain>
    </source>
</reference>
<evidence type="ECO:0000256" key="1">
    <source>
        <dbReference type="ARBA" id="ARBA00023224"/>
    </source>
</evidence>
<dbReference type="Pfam" id="PF13424">
    <property type="entry name" value="TPR_12"/>
    <property type="match status" value="1"/>
</dbReference>
<gene>
    <name evidence="7" type="ORF">H8E29_10115</name>
</gene>
<sequence length="572" mass="62020">AEAVEEVAEMVEAVEDVAEAVEEVAKMVEAVEDVAEAVEEVAKMVEAVEDVAEAVEEVAKMVEATEEIAEAVEEVAEAVEEVAEAVEEVAEAVEEVAEAVEEVAEAVKEVAEAVKEVETEEASAKSDFATWLEKTVEKLSDKAFAKKSAAFEDAPIAIPEYVDQAEVIAGLISVVESQALEPDEGDAEAESVDVPEAAVEAVAQAEPVAETEEDEAIEEIAEAAEDVAEAAEDVAEAVEEVADAIEDVADAVEKIAEALAESLDEPEEEVETVAQDEPVGEAEVGPESLDEPEAEVEAVAQDELVVEAAVERQEAMDDDIPSVPLAIVKDLIPVFNSIEDDDLDVNVDDLMDAISQEMALDEDDLIDDVIEETPSLALEDEIEEDEEEILLDELDDEELDNEDDDDLISQEDHQEETPAFLPTDEMIADHGHNGNGNGHKSNDKEINMGTATIWGELGNVFYTAGVFEGAYLAYKKAIELDANFGLAFNNLALLHVRDGEYLKAAELYLKSINMLDDNASKVVSWNNLGNTFRALDEYEQAEQAFRKADELDTEKTTVKNWTRYGLLHTPSS</sequence>
<evidence type="ECO:0000256" key="4">
    <source>
        <dbReference type="SAM" id="Coils"/>
    </source>
</evidence>
<dbReference type="PROSITE" id="PS50005">
    <property type="entry name" value="TPR"/>
    <property type="match status" value="2"/>
</dbReference>
<feature type="non-terminal residue" evidence="7">
    <location>
        <position position="1"/>
    </location>
</feature>
<dbReference type="InterPro" id="IPR019734">
    <property type="entry name" value="TPR_rpt"/>
</dbReference>
<accession>A0A8J6TIC7</accession>
<feature type="domain" description="Methyl-accepting transducer" evidence="6">
    <location>
        <begin position="57"/>
        <end position="292"/>
    </location>
</feature>
<dbReference type="AlphaFoldDB" id="A0A8J6TIC7"/>
<dbReference type="SMART" id="SM00028">
    <property type="entry name" value="TPR"/>
    <property type="match status" value="3"/>
</dbReference>
<name>A0A8J6TIC7_9CHLR</name>
<keyword evidence="3" id="KW-0802">TPR repeat</keyword>
<evidence type="ECO:0000256" key="5">
    <source>
        <dbReference type="SAM" id="MobiDB-lite"/>
    </source>
</evidence>